<dbReference type="InterPro" id="IPR016171">
    <property type="entry name" value="Vanillyl_alc_oxidase_C-sub2"/>
</dbReference>
<dbReference type="InterPro" id="IPR036318">
    <property type="entry name" value="FAD-bd_PCMH-like_sf"/>
</dbReference>
<protein>
    <recommendedName>
        <fullName evidence="6">D-lactate dehydrogenase (cytochrome)</fullName>
        <ecNumber evidence="6">1.1.2.4</ecNumber>
    </recommendedName>
</protein>
<dbReference type="Proteomes" id="UP000224854">
    <property type="component" value="Unassembled WGS sequence"/>
</dbReference>
<evidence type="ECO:0000256" key="4">
    <source>
        <dbReference type="ARBA" id="ARBA00022827"/>
    </source>
</evidence>
<dbReference type="FunFam" id="3.30.465.10:FF:000014">
    <property type="entry name" value="D-lactate dehydrogenase (Cytochrome), putative"/>
    <property type="match status" value="1"/>
</dbReference>
<dbReference type="FunFam" id="3.30.70.2740:FF:000001">
    <property type="entry name" value="D-lactate dehydrogenase mitochondrial"/>
    <property type="match status" value="1"/>
</dbReference>
<dbReference type="PROSITE" id="PS51387">
    <property type="entry name" value="FAD_PCMH"/>
    <property type="match status" value="1"/>
</dbReference>
<dbReference type="InterPro" id="IPR006094">
    <property type="entry name" value="Oxid_FAD_bind_N"/>
</dbReference>
<dbReference type="Pfam" id="PF01565">
    <property type="entry name" value="FAD_binding_4"/>
    <property type="match status" value="1"/>
</dbReference>
<evidence type="ECO:0000256" key="2">
    <source>
        <dbReference type="ARBA" id="ARBA00008000"/>
    </source>
</evidence>
<dbReference type="GO" id="GO:0005739">
    <property type="term" value="C:mitochondrion"/>
    <property type="evidence" value="ECO:0007669"/>
    <property type="project" value="TreeGrafter"/>
</dbReference>
<evidence type="ECO:0000256" key="6">
    <source>
        <dbReference type="ARBA" id="ARBA00038897"/>
    </source>
</evidence>
<evidence type="ECO:0000313" key="10">
    <source>
        <dbReference type="EMBL" id="PHH73995.1"/>
    </source>
</evidence>
<organism evidence="10 11">
    <name type="scientific">Ophiocordyceps australis</name>
    <dbReference type="NCBI Taxonomy" id="1399860"/>
    <lineage>
        <taxon>Eukaryota</taxon>
        <taxon>Fungi</taxon>
        <taxon>Dikarya</taxon>
        <taxon>Ascomycota</taxon>
        <taxon>Pezizomycotina</taxon>
        <taxon>Sordariomycetes</taxon>
        <taxon>Hypocreomycetidae</taxon>
        <taxon>Hypocreales</taxon>
        <taxon>Ophiocordycipitaceae</taxon>
        <taxon>Ophiocordyceps</taxon>
    </lineage>
</organism>
<dbReference type="GO" id="GO:1903457">
    <property type="term" value="P:lactate catabolic process"/>
    <property type="evidence" value="ECO:0007669"/>
    <property type="project" value="TreeGrafter"/>
</dbReference>
<dbReference type="InterPro" id="IPR016164">
    <property type="entry name" value="FAD-linked_Oxase-like_C"/>
</dbReference>
<evidence type="ECO:0000256" key="8">
    <source>
        <dbReference type="SAM" id="MobiDB-lite"/>
    </source>
</evidence>
<dbReference type="AlphaFoldDB" id="A0A2C5YWQ9"/>
<evidence type="ECO:0000256" key="5">
    <source>
        <dbReference type="ARBA" id="ARBA00023002"/>
    </source>
</evidence>
<dbReference type="GO" id="GO:0008720">
    <property type="term" value="F:D-lactate dehydrogenase (NAD+) activity"/>
    <property type="evidence" value="ECO:0007669"/>
    <property type="project" value="TreeGrafter"/>
</dbReference>
<feature type="region of interest" description="Disordered" evidence="8">
    <location>
        <begin position="33"/>
        <end position="58"/>
    </location>
</feature>
<dbReference type="InterPro" id="IPR016166">
    <property type="entry name" value="FAD-bd_PCMH"/>
</dbReference>
<dbReference type="SUPFAM" id="SSF55103">
    <property type="entry name" value="FAD-linked oxidases, C-terminal domain"/>
    <property type="match status" value="1"/>
</dbReference>
<dbReference type="Gene3D" id="1.10.45.10">
    <property type="entry name" value="Vanillyl-alcohol Oxidase, Chain A, domain 4"/>
    <property type="match status" value="1"/>
</dbReference>
<dbReference type="GO" id="GO:0071949">
    <property type="term" value="F:FAD binding"/>
    <property type="evidence" value="ECO:0007669"/>
    <property type="project" value="InterPro"/>
</dbReference>
<feature type="domain" description="FAD-binding PCMH-type" evidence="9">
    <location>
        <begin position="177"/>
        <end position="354"/>
    </location>
</feature>
<dbReference type="InterPro" id="IPR016169">
    <property type="entry name" value="FAD-bd_PCMH_sub2"/>
</dbReference>
<reference evidence="10 11" key="1">
    <citation type="submission" date="2017-06" db="EMBL/GenBank/DDBJ databases">
        <title>Ant-infecting Ophiocordyceps genomes reveal a high diversity of potential behavioral manipulation genes and a possible major role for enterotoxins.</title>
        <authorList>
            <person name="De Bekker C."/>
            <person name="Evans H.C."/>
            <person name="Brachmann A."/>
            <person name="Hughes D.P."/>
        </authorList>
    </citation>
    <scope>NUCLEOTIDE SEQUENCE [LARGE SCALE GENOMIC DNA]</scope>
    <source>
        <strain evidence="10 11">1348a</strain>
    </source>
</reference>
<keyword evidence="4" id="KW-0274">FAD</keyword>
<dbReference type="OrthoDB" id="7786253at2759"/>
<evidence type="ECO:0000256" key="3">
    <source>
        <dbReference type="ARBA" id="ARBA00022630"/>
    </source>
</evidence>
<comment type="catalytic activity">
    <reaction evidence="7">
        <text>(R)-lactate + 2 Fe(III)-[cytochrome c] = 2 Fe(II)-[cytochrome c] + pyruvate + 2 H(+)</text>
        <dbReference type="Rhea" id="RHEA:13521"/>
        <dbReference type="Rhea" id="RHEA-COMP:10350"/>
        <dbReference type="Rhea" id="RHEA-COMP:14399"/>
        <dbReference type="ChEBI" id="CHEBI:15361"/>
        <dbReference type="ChEBI" id="CHEBI:15378"/>
        <dbReference type="ChEBI" id="CHEBI:16004"/>
        <dbReference type="ChEBI" id="CHEBI:29033"/>
        <dbReference type="ChEBI" id="CHEBI:29034"/>
        <dbReference type="EC" id="1.1.2.4"/>
    </reaction>
</comment>
<gene>
    <name evidence="10" type="ORF">CDD82_5164</name>
</gene>
<dbReference type="InterPro" id="IPR004113">
    <property type="entry name" value="FAD-bd_oxidored_4_C"/>
</dbReference>
<comment type="cofactor">
    <cofactor evidence="1">
        <name>FAD</name>
        <dbReference type="ChEBI" id="CHEBI:57692"/>
    </cofactor>
</comment>
<dbReference type="Gene3D" id="3.30.70.2740">
    <property type="match status" value="1"/>
</dbReference>
<keyword evidence="11" id="KW-1185">Reference proteome</keyword>
<dbReference type="Pfam" id="PF02913">
    <property type="entry name" value="FAD-oxidase_C"/>
    <property type="match status" value="1"/>
</dbReference>
<proteinExistence type="inferred from homology"/>
<accession>A0A2C5YWQ9</accession>
<evidence type="ECO:0000313" key="11">
    <source>
        <dbReference type="Proteomes" id="UP000224854"/>
    </source>
</evidence>
<dbReference type="Gene3D" id="3.30.465.10">
    <property type="match status" value="1"/>
</dbReference>
<dbReference type="GO" id="GO:0004458">
    <property type="term" value="F:D-lactate dehydrogenase (cytochrome) activity"/>
    <property type="evidence" value="ECO:0007669"/>
    <property type="project" value="UniProtKB-EC"/>
</dbReference>
<keyword evidence="3" id="KW-0285">Flavoprotein</keyword>
<sequence>MAKLRASALSSCWRAGPGIPRRSPAAIRLYASPTSIEPQKNPKTSPQSNGSTAGRSFQGQLTGSIVSRLRREREQRVQYERWRSLTDPARNWCATFVFLSGIAIAYWCGTYWPRKPEPNSTLPLSMTQPPEHNTKLENMQAAWADFVKIVGKEHVSTLETDLDHHASSAWSTHQPRPDEKPFCIVFPASTEEVAEVVKICHKRRIPIVAFSGGTSVEGQYAQTRKGISINFGRMNKVLALHKEDMDVVVQPAVGWELLNHQLAEQGLFFPPDPGPGAMIGGMVGTGCSGTNAYRYGTMRDWVLSLTVVMADGTVIKTRQRPRKSSAGYDLTKLFIGSEGTLGLVTEATLKVTAKPAATNVAVCTFNSVQQAADCVGKVVGSGLMVAAVEILDDNQMRNINAAGMTSRTWDEAPTLFFKFAGSPSTIKEQIAQVQELAHQSGSRSFKFAKSQEEQDELWSARKESLWSTMAVAKPGSKVWTGDVAVPMSKLPKLIEETKADMKRSGLVGSIVGHVGDGNFHTIILYTDAERPRAETVVHRMVKRAVEMEGTVTGEHGVGMVKRDYLEHELGATTVAAMRQIKKAFDPLCLLNCDKVVRMEKPGRGEVEEW</sequence>
<dbReference type="EC" id="1.1.2.4" evidence="6"/>
<name>A0A2C5YWQ9_9HYPO</name>
<dbReference type="FunFam" id="1.10.45.10:FF:000001">
    <property type="entry name" value="D-lactate dehydrogenase mitochondrial"/>
    <property type="match status" value="1"/>
</dbReference>
<evidence type="ECO:0000256" key="1">
    <source>
        <dbReference type="ARBA" id="ARBA00001974"/>
    </source>
</evidence>
<dbReference type="PANTHER" id="PTHR11748">
    <property type="entry name" value="D-LACTATE DEHYDROGENASE"/>
    <property type="match status" value="1"/>
</dbReference>
<dbReference type="EMBL" id="NJEU01000462">
    <property type="protein sequence ID" value="PHH73995.1"/>
    <property type="molecule type" value="Genomic_DNA"/>
</dbReference>
<comment type="similarity">
    <text evidence="2">Belongs to the FAD-binding oxidoreductase/transferase type 4 family.</text>
</comment>
<dbReference type="PANTHER" id="PTHR11748:SF116">
    <property type="entry name" value="D-LACTATE DEHYDROGENASE (CYTOCHROME) (AFU_ORTHOLOGUE AFUA_7G02560)"/>
    <property type="match status" value="1"/>
</dbReference>
<keyword evidence="5" id="KW-0560">Oxidoreductase</keyword>
<evidence type="ECO:0000259" key="9">
    <source>
        <dbReference type="PROSITE" id="PS51387"/>
    </source>
</evidence>
<dbReference type="SUPFAM" id="SSF56176">
    <property type="entry name" value="FAD-binding/transporter-associated domain-like"/>
    <property type="match status" value="1"/>
</dbReference>
<comment type="caution">
    <text evidence="10">The sequence shown here is derived from an EMBL/GenBank/DDBJ whole genome shotgun (WGS) entry which is preliminary data.</text>
</comment>
<evidence type="ECO:0000256" key="7">
    <source>
        <dbReference type="ARBA" id="ARBA00051436"/>
    </source>
</evidence>